<feature type="transmembrane region" description="Helical" evidence="1">
    <location>
        <begin position="416"/>
        <end position="433"/>
    </location>
</feature>
<dbReference type="InterPro" id="IPR004445">
    <property type="entry name" value="GltS"/>
</dbReference>
<keyword evidence="1" id="KW-0472">Membrane</keyword>
<reference evidence="2" key="1">
    <citation type="submission" date="2021-11" db="EMBL/GenBank/DDBJ databases">
        <title>Halomonas sp., isolated from a coastal aquaculture zone in Dongshan Bay.</title>
        <authorList>
            <person name="Lin W."/>
        </authorList>
    </citation>
    <scope>NUCLEOTIDE SEQUENCE</scope>
    <source>
        <strain evidence="2">Yzlin-01</strain>
    </source>
</reference>
<feature type="transmembrane region" description="Helical" evidence="1">
    <location>
        <begin position="64"/>
        <end position="81"/>
    </location>
</feature>
<sequence length="447" mass="48446">MNITLMNIINDAGIMAILFLLGVVLRARIQWVQKLFLPASIIAGLMGLIAGPNGFAWLPLSNNIAQYPGILITLIFASLALNTRRFNMGEMTRYAGSMWSYGAIGMVGMYGGGVLITLIALQPFWPDLPDGFGILLAAGFIGGHGSAAAIGSVFADNGWPEATSLGMTAATVGVLASIVGGMVIIRHSVQRGESSFIHGYDQLPVEMRTGLVPEDRRSSVNIETVSSMTIDPLLFHALLVLGVAAAAFWIQSAIIWLFDFAAPTFAIAFLFGLMVNAWLNRCDIKKYVSPPVLNHIGGCSTDVLVAFGIASINLSVARDYFVPLLILMIFGIVFSYLMLRFMAPRFYASYSFEKGIFGWGWFTGTVAMGIALLRIVDPKMQSKTLDEFGFAYVLSAPFEILIVTFSPLILLAGAGWLYVGASVLILVAILLVSHQLKWYRHGLSDVH</sequence>
<organism evidence="2 3">
    <name type="scientific">Halomonas dongshanensis</name>
    <dbReference type="NCBI Taxonomy" id="2890835"/>
    <lineage>
        <taxon>Bacteria</taxon>
        <taxon>Pseudomonadati</taxon>
        <taxon>Pseudomonadota</taxon>
        <taxon>Gammaproteobacteria</taxon>
        <taxon>Oceanospirillales</taxon>
        <taxon>Halomonadaceae</taxon>
        <taxon>Halomonas</taxon>
    </lineage>
</organism>
<feature type="transmembrane region" description="Helical" evidence="1">
    <location>
        <begin position="101"/>
        <end position="125"/>
    </location>
</feature>
<dbReference type="PANTHER" id="PTHR36178:SF1">
    <property type="entry name" value="SODIUM_GLUTAMATE SYMPORTER"/>
    <property type="match status" value="1"/>
</dbReference>
<feature type="transmembrane region" description="Helical" evidence="1">
    <location>
        <begin position="167"/>
        <end position="185"/>
    </location>
</feature>
<keyword evidence="1" id="KW-0812">Transmembrane</keyword>
<accession>A0ABT2EB42</accession>
<evidence type="ECO:0000256" key="1">
    <source>
        <dbReference type="SAM" id="Phobius"/>
    </source>
</evidence>
<name>A0ABT2EB42_9GAMM</name>
<evidence type="ECO:0000313" key="3">
    <source>
        <dbReference type="Proteomes" id="UP001165542"/>
    </source>
</evidence>
<comment type="caution">
    <text evidence="2">The sequence shown here is derived from an EMBL/GenBank/DDBJ whole genome shotgun (WGS) entry which is preliminary data.</text>
</comment>
<feature type="transmembrane region" description="Helical" evidence="1">
    <location>
        <begin position="12"/>
        <end position="29"/>
    </location>
</feature>
<feature type="transmembrane region" description="Helical" evidence="1">
    <location>
        <begin position="321"/>
        <end position="339"/>
    </location>
</feature>
<feature type="transmembrane region" description="Helical" evidence="1">
    <location>
        <begin position="257"/>
        <end position="280"/>
    </location>
</feature>
<proteinExistence type="predicted"/>
<dbReference type="EMBL" id="JAJISC010000001">
    <property type="protein sequence ID" value="MCS2607852.1"/>
    <property type="molecule type" value="Genomic_DNA"/>
</dbReference>
<feature type="transmembrane region" description="Helical" evidence="1">
    <location>
        <begin position="233"/>
        <end position="250"/>
    </location>
</feature>
<dbReference type="RefSeq" id="WP_259034360.1">
    <property type="nucleotide sequence ID" value="NZ_JAJISC010000001.1"/>
</dbReference>
<gene>
    <name evidence="2" type="ORF">LLY24_00765</name>
</gene>
<feature type="transmembrane region" description="Helical" evidence="1">
    <location>
        <begin position="359"/>
        <end position="376"/>
    </location>
</feature>
<evidence type="ECO:0008006" key="4">
    <source>
        <dbReference type="Google" id="ProtNLM"/>
    </source>
</evidence>
<protein>
    <recommendedName>
        <fullName evidence="4">Sodium:glutamate symporter</fullName>
    </recommendedName>
</protein>
<feature type="transmembrane region" description="Helical" evidence="1">
    <location>
        <begin position="388"/>
        <end position="410"/>
    </location>
</feature>
<evidence type="ECO:0000313" key="2">
    <source>
        <dbReference type="EMBL" id="MCS2607852.1"/>
    </source>
</evidence>
<feature type="transmembrane region" description="Helical" evidence="1">
    <location>
        <begin position="36"/>
        <end position="58"/>
    </location>
</feature>
<keyword evidence="1" id="KW-1133">Transmembrane helix</keyword>
<dbReference type="Pfam" id="PF03616">
    <property type="entry name" value="Glt_symporter"/>
    <property type="match status" value="1"/>
</dbReference>
<dbReference type="Proteomes" id="UP001165542">
    <property type="component" value="Unassembled WGS sequence"/>
</dbReference>
<keyword evidence="3" id="KW-1185">Reference proteome</keyword>
<dbReference type="PANTHER" id="PTHR36178">
    <property type="entry name" value="SLR0625 PROTEIN"/>
    <property type="match status" value="1"/>
</dbReference>